<keyword evidence="1" id="KW-0689">Ribosomal protein</keyword>
<gene>
    <name evidence="1" type="primary">MRPL35</name>
    <name evidence="1" type="ORF">K3G42_002498</name>
</gene>
<keyword evidence="1" id="KW-0687">Ribonucleoprotein</keyword>
<evidence type="ECO:0000313" key="1">
    <source>
        <dbReference type="EMBL" id="KAH7996197.1"/>
    </source>
</evidence>
<comment type="caution">
    <text evidence="1">The sequence shown here is derived from an EMBL/GenBank/DDBJ whole genome shotgun (WGS) entry which is preliminary data.</text>
</comment>
<dbReference type="EMBL" id="CM037628">
    <property type="protein sequence ID" value="KAH7996197.1"/>
    <property type="molecule type" value="Genomic_DNA"/>
</dbReference>
<organism evidence="1 2">
    <name type="scientific">Sphaerodactylus townsendi</name>
    <dbReference type="NCBI Taxonomy" id="933632"/>
    <lineage>
        <taxon>Eukaryota</taxon>
        <taxon>Metazoa</taxon>
        <taxon>Chordata</taxon>
        <taxon>Craniata</taxon>
        <taxon>Vertebrata</taxon>
        <taxon>Euteleostomi</taxon>
        <taxon>Lepidosauria</taxon>
        <taxon>Squamata</taxon>
        <taxon>Bifurcata</taxon>
        <taxon>Gekkota</taxon>
        <taxon>Sphaerodactylidae</taxon>
        <taxon>Sphaerodactylus</taxon>
    </lineage>
</organism>
<evidence type="ECO:0000313" key="2">
    <source>
        <dbReference type="Proteomes" id="UP000827872"/>
    </source>
</evidence>
<name>A0ACB8ETE8_9SAUR</name>
<reference evidence="1" key="1">
    <citation type="submission" date="2021-08" db="EMBL/GenBank/DDBJ databases">
        <title>The first chromosome-level gecko genome reveals the dynamic sex chromosomes of Neotropical dwarf geckos (Sphaerodactylidae: Sphaerodactylus).</title>
        <authorList>
            <person name="Pinto B.J."/>
            <person name="Keating S.E."/>
            <person name="Gamble T."/>
        </authorList>
    </citation>
    <scope>NUCLEOTIDE SEQUENCE</scope>
    <source>
        <strain evidence="1">TG3544</strain>
    </source>
</reference>
<proteinExistence type="predicted"/>
<protein>
    <submittedName>
        <fullName evidence="1">Mitochondrial 54S ribosomal protein YmL35</fullName>
    </submittedName>
</protein>
<dbReference type="Proteomes" id="UP000827872">
    <property type="component" value="Linkage Group LG15"/>
</dbReference>
<keyword evidence="2" id="KW-1185">Reference proteome</keyword>
<sequence>MRHSHSGTAGTAKTPANPQGEGRREGRWEKSRLPGYSAPAWKERPSQLTSSFALFCPPSPAVALRTRGKPQDGGLGVEARRDGTCRIYPISGLSTLCIKSGQLLTTSTKKLLPSIGSVPCGHQVSILNSITPLVPSVLHQQVRTLIKFSLRKGKRKTVKAVVHRFLRLHCGLWLRRRAGYKKRLWKKNARRRKRLREQVFCNKTQSRLLDKMTTSFWRRRNWYANDPFLKYHDRTNLRL</sequence>
<accession>A0ACB8ETE8</accession>